<name>A0A975L9X1_9ACTN</name>
<dbReference type="RefSeq" id="WP_352388334.1">
    <property type="nucleotide sequence ID" value="NZ_CBDRIY010000005.1"/>
</dbReference>
<evidence type="ECO:0000313" key="6">
    <source>
        <dbReference type="EMBL" id="QVJ01276.1"/>
    </source>
</evidence>
<accession>A0A975L9X1</accession>
<dbReference type="AlphaFoldDB" id="A0A975L9X1"/>
<sequence length="79" mass="7448">MLKKALAATAIAAAAGSVLFAGTPAMANSNVFTSGNGGILSGNQLVADVDAPINVCGNAISILGVSGANCTGSGAVVKN</sequence>
<gene>
    <name evidence="6" type="ORF">KGD82_24515</name>
</gene>
<organism evidence="6 7">
    <name type="scientific">Nocardiopsis eucommiae</name>
    <dbReference type="NCBI Taxonomy" id="2831970"/>
    <lineage>
        <taxon>Bacteria</taxon>
        <taxon>Bacillati</taxon>
        <taxon>Actinomycetota</taxon>
        <taxon>Actinomycetes</taxon>
        <taxon>Streptosporangiales</taxon>
        <taxon>Nocardiopsidaceae</taxon>
        <taxon>Nocardiopsis</taxon>
    </lineage>
</organism>
<keyword evidence="4" id="KW-0732">Signal</keyword>
<dbReference type="Pfam" id="PF03777">
    <property type="entry name" value="ChpA-C"/>
    <property type="match status" value="1"/>
</dbReference>
<evidence type="ECO:0000256" key="3">
    <source>
        <dbReference type="ARBA" id="ARBA00023087"/>
    </source>
</evidence>
<dbReference type="InterPro" id="IPR005528">
    <property type="entry name" value="ChpA-H"/>
</dbReference>
<feature type="signal peptide" evidence="4">
    <location>
        <begin position="1"/>
        <end position="27"/>
    </location>
</feature>
<evidence type="ECO:0000256" key="1">
    <source>
        <dbReference type="ARBA" id="ARBA00022512"/>
    </source>
</evidence>
<feature type="chain" id="PRO_5036800517" evidence="4">
    <location>
        <begin position="28"/>
        <end position="79"/>
    </location>
</feature>
<feature type="domain" description="Chaplin" evidence="5">
    <location>
        <begin position="36"/>
        <end position="76"/>
    </location>
</feature>
<proteinExistence type="predicted"/>
<reference evidence="6" key="1">
    <citation type="submission" date="2021-05" db="EMBL/GenBank/DDBJ databases">
        <authorList>
            <person name="Kaiqin L."/>
            <person name="Jian G."/>
        </authorList>
    </citation>
    <scope>NUCLEOTIDE SEQUENCE</scope>
    <source>
        <strain evidence="6">HDS5</strain>
    </source>
</reference>
<evidence type="ECO:0000256" key="4">
    <source>
        <dbReference type="SAM" id="SignalP"/>
    </source>
</evidence>
<protein>
    <submittedName>
        <fullName evidence="6">Chaplin</fullName>
    </submittedName>
</protein>
<keyword evidence="2" id="KW-0130">Cell adhesion</keyword>
<dbReference type="PROSITE" id="PS51884">
    <property type="entry name" value="CHAPLIN"/>
    <property type="match status" value="1"/>
</dbReference>
<keyword evidence="7" id="KW-1185">Reference proteome</keyword>
<dbReference type="Proteomes" id="UP000682416">
    <property type="component" value="Chromosome"/>
</dbReference>
<dbReference type="GO" id="GO:0007155">
    <property type="term" value="P:cell adhesion"/>
    <property type="evidence" value="ECO:0007669"/>
    <property type="project" value="UniProtKB-KW"/>
</dbReference>
<evidence type="ECO:0000259" key="5">
    <source>
        <dbReference type="PROSITE" id="PS51884"/>
    </source>
</evidence>
<keyword evidence="1" id="KW-0134">Cell wall</keyword>
<evidence type="ECO:0000313" key="7">
    <source>
        <dbReference type="Proteomes" id="UP000682416"/>
    </source>
</evidence>
<dbReference type="EMBL" id="CP074402">
    <property type="protein sequence ID" value="QVJ01276.1"/>
    <property type="molecule type" value="Genomic_DNA"/>
</dbReference>
<evidence type="ECO:0000256" key="2">
    <source>
        <dbReference type="ARBA" id="ARBA00022889"/>
    </source>
</evidence>
<keyword evidence="3" id="KW-0034">Amyloid</keyword>
<dbReference type="KEGG" id="nec:KGD82_24515"/>
<keyword evidence="1" id="KW-0964">Secreted</keyword>